<dbReference type="InterPro" id="IPR001623">
    <property type="entry name" value="DnaJ_domain"/>
</dbReference>
<evidence type="ECO:0000313" key="2">
    <source>
        <dbReference type="EMBL" id="CAK9061225.1"/>
    </source>
</evidence>
<dbReference type="Pfam" id="PF00226">
    <property type="entry name" value="DnaJ"/>
    <property type="match status" value="1"/>
</dbReference>
<dbReference type="Proteomes" id="UP001642484">
    <property type="component" value="Unassembled WGS sequence"/>
</dbReference>
<dbReference type="SUPFAM" id="SSF46565">
    <property type="entry name" value="Chaperone J-domain"/>
    <property type="match status" value="1"/>
</dbReference>
<proteinExistence type="predicted"/>
<accession>A0ABP0NEQ5</accession>
<dbReference type="PROSITE" id="PS50076">
    <property type="entry name" value="DNAJ_2"/>
    <property type="match status" value="1"/>
</dbReference>
<dbReference type="Gene3D" id="1.10.287.110">
    <property type="entry name" value="DnaJ domain"/>
    <property type="match status" value="1"/>
</dbReference>
<dbReference type="EMBL" id="CAXAMN010021596">
    <property type="protein sequence ID" value="CAK9061225.1"/>
    <property type="molecule type" value="Genomic_DNA"/>
</dbReference>
<keyword evidence="4" id="KW-1185">Reference proteome</keyword>
<feature type="domain" description="J" evidence="1">
    <location>
        <begin position="2"/>
        <end position="55"/>
    </location>
</feature>
<gene>
    <name evidence="2" type="ORF">CCMP2556_LOCUS30115</name>
    <name evidence="3" type="ORF">CCMP2556_LOCUS30160</name>
</gene>
<evidence type="ECO:0000259" key="1">
    <source>
        <dbReference type="PROSITE" id="PS50076"/>
    </source>
</evidence>
<sequence>MSTHSILGILPTATNWEIREAFLASALRAHPDRGGSDEKLQKVLHAFERLCQTSARGKCFIRCEARARKFHASKEGRKCSTLPRLCKLLFSLPVEQRRSVLQHRFSQPQRLQLERWMLAQQEIDRREEVKDLKDCELFNASRTSSLRRRVQSVVRVTRGSRKYRYYLASAAVDGLRLMTRTVSSLEVALRFHSLLVVVKQRTYVGSGSFESRFRNALSTTLSEFDVDPDSMGLKIIVSLRVLWMKTPLRTPAYFVASHLDKGLQALHRLQQARGHAQNYVLRTVTQAELDKRWAHIRGEYLDIMMEAGCNKQAVMSRLDVLDRERSSKLQEQIRRWLTVKDRTLQNCKRKSCAGEAQSQKVRRIKALLSRWNLGNRRPSGL</sequence>
<dbReference type="EMBL" id="CAXAMN010021607">
    <property type="protein sequence ID" value="CAK9061352.1"/>
    <property type="molecule type" value="Genomic_DNA"/>
</dbReference>
<dbReference type="CDD" id="cd06257">
    <property type="entry name" value="DnaJ"/>
    <property type="match status" value="1"/>
</dbReference>
<dbReference type="SMART" id="SM00271">
    <property type="entry name" value="DnaJ"/>
    <property type="match status" value="1"/>
</dbReference>
<protein>
    <recommendedName>
        <fullName evidence="1">J domain-containing protein</fullName>
    </recommendedName>
</protein>
<name>A0ABP0NEQ5_9DINO</name>
<comment type="caution">
    <text evidence="3">The sequence shown here is derived from an EMBL/GenBank/DDBJ whole genome shotgun (WGS) entry which is preliminary data.</text>
</comment>
<reference evidence="3 4" key="1">
    <citation type="submission" date="2024-02" db="EMBL/GenBank/DDBJ databases">
        <authorList>
            <person name="Chen Y."/>
            <person name="Shah S."/>
            <person name="Dougan E. K."/>
            <person name="Thang M."/>
            <person name="Chan C."/>
        </authorList>
    </citation>
    <scope>NUCLEOTIDE SEQUENCE [LARGE SCALE GENOMIC DNA]</scope>
</reference>
<dbReference type="InterPro" id="IPR036869">
    <property type="entry name" value="J_dom_sf"/>
</dbReference>
<evidence type="ECO:0000313" key="4">
    <source>
        <dbReference type="Proteomes" id="UP001642484"/>
    </source>
</evidence>
<organism evidence="3 4">
    <name type="scientific">Durusdinium trenchii</name>
    <dbReference type="NCBI Taxonomy" id="1381693"/>
    <lineage>
        <taxon>Eukaryota</taxon>
        <taxon>Sar</taxon>
        <taxon>Alveolata</taxon>
        <taxon>Dinophyceae</taxon>
        <taxon>Suessiales</taxon>
        <taxon>Symbiodiniaceae</taxon>
        <taxon>Durusdinium</taxon>
    </lineage>
</organism>
<evidence type="ECO:0000313" key="3">
    <source>
        <dbReference type="EMBL" id="CAK9061352.1"/>
    </source>
</evidence>